<dbReference type="SUPFAM" id="SSF51182">
    <property type="entry name" value="RmlC-like cupins"/>
    <property type="match status" value="1"/>
</dbReference>
<dbReference type="PANTHER" id="PTHR46797">
    <property type="entry name" value="HTH-TYPE TRANSCRIPTIONAL REGULATOR"/>
    <property type="match status" value="1"/>
</dbReference>
<dbReference type="InterPro" id="IPR050807">
    <property type="entry name" value="TransReg_Diox_bact_type"/>
</dbReference>
<comment type="caution">
    <text evidence="5">The sequence shown here is derived from an EMBL/GenBank/DDBJ whole genome shotgun (WGS) entry which is preliminary data.</text>
</comment>
<dbReference type="GO" id="GO:0005829">
    <property type="term" value="C:cytosol"/>
    <property type="evidence" value="ECO:0007669"/>
    <property type="project" value="TreeGrafter"/>
</dbReference>
<dbReference type="Pfam" id="PF01381">
    <property type="entry name" value="HTH_3"/>
    <property type="match status" value="1"/>
</dbReference>
<sequence length="183" mass="20327">MGEQLKIGENLKNIRKSMGLSLDAVSSMTGVSKTMLSQIERSESVPTLATVSKIANGLKIRFDNLLTSPQSLYCDIKYIENISPVVDNDGKILFYCIFPFTPTTGFEIFYCVLKPGCNHVSQTHKNGRTEYVMVTDGEVEVAVGDNIYQLKRGASIAFDASAEHKYINNGIEDANMYFVLSYK</sequence>
<dbReference type="Pfam" id="PF07883">
    <property type="entry name" value="Cupin_2"/>
    <property type="match status" value="1"/>
</dbReference>
<dbReference type="RefSeq" id="WP_154244516.1">
    <property type="nucleotide sequence ID" value="NZ_WKPZ01000015.1"/>
</dbReference>
<evidence type="ECO:0000259" key="4">
    <source>
        <dbReference type="PROSITE" id="PS50943"/>
    </source>
</evidence>
<dbReference type="Proteomes" id="UP000477010">
    <property type="component" value="Unassembled WGS sequence"/>
</dbReference>
<protein>
    <submittedName>
        <fullName evidence="5">Cupin domain-containing protein</fullName>
    </submittedName>
</protein>
<dbReference type="SMART" id="SM00530">
    <property type="entry name" value="HTH_XRE"/>
    <property type="match status" value="1"/>
</dbReference>
<evidence type="ECO:0000256" key="1">
    <source>
        <dbReference type="ARBA" id="ARBA00023015"/>
    </source>
</evidence>
<keyword evidence="3" id="KW-0804">Transcription</keyword>
<dbReference type="CDD" id="cd00093">
    <property type="entry name" value="HTH_XRE"/>
    <property type="match status" value="1"/>
</dbReference>
<evidence type="ECO:0000256" key="2">
    <source>
        <dbReference type="ARBA" id="ARBA00023125"/>
    </source>
</evidence>
<dbReference type="InterPro" id="IPR011051">
    <property type="entry name" value="RmlC_Cupin_sf"/>
</dbReference>
<dbReference type="Gene3D" id="1.10.260.40">
    <property type="entry name" value="lambda repressor-like DNA-binding domains"/>
    <property type="match status" value="1"/>
</dbReference>
<keyword evidence="2" id="KW-0238">DNA-binding</keyword>
<accession>A0A6A8KTR4</accession>
<dbReference type="Gene3D" id="2.60.120.10">
    <property type="entry name" value="Jelly Rolls"/>
    <property type="match status" value="1"/>
</dbReference>
<reference evidence="5 6" key="1">
    <citation type="journal article" date="2019" name="Nat. Med.">
        <title>A library of human gut bacterial isolates paired with longitudinal multiomics data enables mechanistic microbiome research.</title>
        <authorList>
            <person name="Poyet M."/>
            <person name="Groussin M."/>
            <person name="Gibbons S.M."/>
            <person name="Avila-Pacheco J."/>
            <person name="Jiang X."/>
            <person name="Kearney S.M."/>
            <person name="Perrotta A.R."/>
            <person name="Berdy B."/>
            <person name="Zhao S."/>
            <person name="Lieberman T.D."/>
            <person name="Swanson P.K."/>
            <person name="Smith M."/>
            <person name="Roesemann S."/>
            <person name="Alexander J.E."/>
            <person name="Rich S.A."/>
            <person name="Livny J."/>
            <person name="Vlamakis H."/>
            <person name="Clish C."/>
            <person name="Bullock K."/>
            <person name="Deik A."/>
            <person name="Scott J."/>
            <person name="Pierce K.A."/>
            <person name="Xavier R.J."/>
            <person name="Alm E.J."/>
        </authorList>
    </citation>
    <scope>NUCLEOTIDE SEQUENCE [LARGE SCALE GENOMIC DNA]</scope>
    <source>
        <strain evidence="5 6">BIOML-B9</strain>
    </source>
</reference>
<dbReference type="SUPFAM" id="SSF47413">
    <property type="entry name" value="lambda repressor-like DNA-binding domains"/>
    <property type="match status" value="1"/>
</dbReference>
<dbReference type="GO" id="GO:0003677">
    <property type="term" value="F:DNA binding"/>
    <property type="evidence" value="ECO:0007669"/>
    <property type="project" value="UniProtKB-KW"/>
</dbReference>
<dbReference type="EMBL" id="WKQE01000015">
    <property type="protein sequence ID" value="MSC81256.1"/>
    <property type="molecule type" value="Genomic_DNA"/>
</dbReference>
<evidence type="ECO:0000313" key="6">
    <source>
        <dbReference type="Proteomes" id="UP000477010"/>
    </source>
</evidence>
<keyword evidence="1" id="KW-0805">Transcription regulation</keyword>
<organism evidence="5 6">
    <name type="scientific">Faecalibacterium prausnitzii</name>
    <dbReference type="NCBI Taxonomy" id="853"/>
    <lineage>
        <taxon>Bacteria</taxon>
        <taxon>Bacillati</taxon>
        <taxon>Bacillota</taxon>
        <taxon>Clostridia</taxon>
        <taxon>Eubacteriales</taxon>
        <taxon>Oscillospiraceae</taxon>
        <taxon>Faecalibacterium</taxon>
    </lineage>
</organism>
<evidence type="ECO:0000256" key="3">
    <source>
        <dbReference type="ARBA" id="ARBA00023163"/>
    </source>
</evidence>
<dbReference type="GO" id="GO:0003700">
    <property type="term" value="F:DNA-binding transcription factor activity"/>
    <property type="evidence" value="ECO:0007669"/>
    <property type="project" value="TreeGrafter"/>
</dbReference>
<gene>
    <name evidence="5" type="ORF">GKD85_10590</name>
</gene>
<dbReference type="InterPro" id="IPR014710">
    <property type="entry name" value="RmlC-like_jellyroll"/>
</dbReference>
<evidence type="ECO:0000313" key="5">
    <source>
        <dbReference type="EMBL" id="MSC81256.1"/>
    </source>
</evidence>
<dbReference type="InterPro" id="IPR010982">
    <property type="entry name" value="Lambda_DNA-bd_dom_sf"/>
</dbReference>
<dbReference type="AlphaFoldDB" id="A0A6A8KTR4"/>
<dbReference type="CDD" id="cd02209">
    <property type="entry name" value="cupin_XRE_C"/>
    <property type="match status" value="1"/>
</dbReference>
<dbReference type="PANTHER" id="PTHR46797:SF23">
    <property type="entry name" value="HTH-TYPE TRANSCRIPTIONAL REGULATOR SUTR"/>
    <property type="match status" value="1"/>
</dbReference>
<dbReference type="PROSITE" id="PS50943">
    <property type="entry name" value="HTH_CROC1"/>
    <property type="match status" value="1"/>
</dbReference>
<dbReference type="InterPro" id="IPR001387">
    <property type="entry name" value="Cro/C1-type_HTH"/>
</dbReference>
<feature type="domain" description="HTH cro/C1-type" evidence="4">
    <location>
        <begin position="11"/>
        <end position="65"/>
    </location>
</feature>
<name>A0A6A8KTR4_9FIRM</name>
<dbReference type="InterPro" id="IPR013096">
    <property type="entry name" value="Cupin_2"/>
</dbReference>
<proteinExistence type="predicted"/>